<evidence type="ECO:0000313" key="1">
    <source>
        <dbReference type="EMBL" id="KZS11528.1"/>
    </source>
</evidence>
<evidence type="ECO:0000313" key="2">
    <source>
        <dbReference type="Proteomes" id="UP000076858"/>
    </source>
</evidence>
<name>A0A164UNH5_9CRUS</name>
<organism evidence="1 2">
    <name type="scientific">Daphnia magna</name>
    <dbReference type="NCBI Taxonomy" id="35525"/>
    <lineage>
        <taxon>Eukaryota</taxon>
        <taxon>Metazoa</taxon>
        <taxon>Ecdysozoa</taxon>
        <taxon>Arthropoda</taxon>
        <taxon>Crustacea</taxon>
        <taxon>Branchiopoda</taxon>
        <taxon>Diplostraca</taxon>
        <taxon>Cladocera</taxon>
        <taxon>Anomopoda</taxon>
        <taxon>Daphniidae</taxon>
        <taxon>Daphnia</taxon>
    </lineage>
</organism>
<dbReference type="AlphaFoldDB" id="A0A164UNH5"/>
<dbReference type="EMBL" id="LRGB01001581">
    <property type="protein sequence ID" value="KZS11528.1"/>
    <property type="molecule type" value="Genomic_DNA"/>
</dbReference>
<comment type="caution">
    <text evidence="1">The sequence shown here is derived from an EMBL/GenBank/DDBJ whole genome shotgun (WGS) entry which is preliminary data.</text>
</comment>
<reference evidence="1 2" key="1">
    <citation type="submission" date="2016-03" db="EMBL/GenBank/DDBJ databases">
        <title>EvidentialGene: Evidence-directed Construction of Genes on Genomes.</title>
        <authorList>
            <person name="Gilbert D.G."/>
            <person name="Choi J.-H."/>
            <person name="Mockaitis K."/>
            <person name="Colbourne J."/>
            <person name="Pfrender M."/>
        </authorList>
    </citation>
    <scope>NUCLEOTIDE SEQUENCE [LARGE SCALE GENOMIC DNA]</scope>
    <source>
        <strain evidence="1 2">Xinb3</strain>
        <tissue evidence="1">Complete organism</tissue>
    </source>
</reference>
<keyword evidence="2" id="KW-1185">Reference proteome</keyword>
<sequence>MPEFNRLQSGLKTRDYRPCLKSVGIRMAFALIVKMQNSRTEQVETARFGSQEDPSIPFEVERVNITRIYGLGKFTSPRAETIFFTLHARLLGPSTHLPRPGFSSCY</sequence>
<accession>A0A164UNH5</accession>
<protein>
    <submittedName>
        <fullName evidence="1">Uncharacterized protein</fullName>
    </submittedName>
</protein>
<gene>
    <name evidence="1" type="ORF">APZ42_024335</name>
</gene>
<proteinExistence type="predicted"/>
<dbReference type="Proteomes" id="UP000076858">
    <property type="component" value="Unassembled WGS sequence"/>
</dbReference>